<dbReference type="AlphaFoldDB" id="A0A1M6DT50"/>
<name>A0A1M6DT50_9BACT</name>
<dbReference type="OrthoDB" id="7337537at2"/>
<evidence type="ECO:0000256" key="1">
    <source>
        <dbReference type="ARBA" id="ARBA00010062"/>
    </source>
</evidence>
<gene>
    <name evidence="7" type="ORF">SAMN02745216_00447</name>
</gene>
<reference evidence="8" key="1">
    <citation type="submission" date="2016-11" db="EMBL/GenBank/DDBJ databases">
        <authorList>
            <person name="Varghese N."/>
            <person name="Submissions S."/>
        </authorList>
    </citation>
    <scope>NUCLEOTIDE SEQUENCE [LARGE SCALE GENOMIC DNA]</scope>
    <source>
        <strain evidence="8">DSM 16219</strain>
    </source>
</reference>
<keyword evidence="4" id="KW-0029">Amino-acid transport</keyword>
<comment type="similarity">
    <text evidence="1">Belongs to the leucine-binding protein family.</text>
</comment>
<dbReference type="GO" id="GO:0006865">
    <property type="term" value="P:amino acid transport"/>
    <property type="evidence" value="ECO:0007669"/>
    <property type="project" value="UniProtKB-KW"/>
</dbReference>
<protein>
    <submittedName>
        <fullName evidence="7">Amino acid/amide ABC transporter substrate-binding protein, HAAT family</fullName>
    </submittedName>
</protein>
<dbReference type="InterPro" id="IPR051010">
    <property type="entry name" value="BCAA_transport"/>
</dbReference>
<accession>A0A1M6DT50</accession>
<dbReference type="SUPFAM" id="SSF53822">
    <property type="entry name" value="Periplasmic binding protein-like I"/>
    <property type="match status" value="1"/>
</dbReference>
<dbReference type="InterPro" id="IPR028081">
    <property type="entry name" value="Leu-bd"/>
</dbReference>
<feature type="chain" id="PRO_5011957549" evidence="5">
    <location>
        <begin position="26"/>
        <end position="418"/>
    </location>
</feature>
<dbReference type="Pfam" id="PF13458">
    <property type="entry name" value="Peripla_BP_6"/>
    <property type="match status" value="1"/>
</dbReference>
<keyword evidence="8" id="KW-1185">Reference proteome</keyword>
<evidence type="ECO:0000256" key="2">
    <source>
        <dbReference type="ARBA" id="ARBA00022448"/>
    </source>
</evidence>
<organism evidence="7 8">
    <name type="scientific">Desulfatibacillum alkenivorans DSM 16219</name>
    <dbReference type="NCBI Taxonomy" id="1121393"/>
    <lineage>
        <taxon>Bacteria</taxon>
        <taxon>Pseudomonadati</taxon>
        <taxon>Thermodesulfobacteriota</taxon>
        <taxon>Desulfobacteria</taxon>
        <taxon>Desulfobacterales</taxon>
        <taxon>Desulfatibacillaceae</taxon>
        <taxon>Desulfatibacillum</taxon>
    </lineage>
</organism>
<dbReference type="Proteomes" id="UP000183994">
    <property type="component" value="Unassembled WGS sequence"/>
</dbReference>
<dbReference type="RefSeq" id="WP_073472457.1">
    <property type="nucleotide sequence ID" value="NZ_FQZU01000002.1"/>
</dbReference>
<sequence length="418" mass="46249">MKTRTMMKTIALILAVLFLSAPAMAADTIKIAFIDPLTGPFANVGDMGLKHFIFAADRINANGGVLGGKQLEMVPFDSKVSPKESLIQLQRAIDQGIQYVIQGNGSAVTGALMEAIAKHNKRYPDQQLLLINHAAVTPAFTEEKCDFWHFRTDAHVTMKIKVIADYLTSRPDIKKIYLINQDYVFGHSVSAAAKEYLAKMRPDIEIVGDDFHPIGKIKDFSPYITKIQSSGAQGLITGNWGNDMTLLIKAGTSAGLDLEYYTFYAGGLGGPTAIGEAGIGKVYQVTEFNNALCIQYKNKEDEERILAFKEKYGEDIFYLKSKVTMDMLAMAMDKAGNAKPKDVAYALEGMEIDGYYGKTIMRAQDHQLLQPMFMSRLVKQGEGFAKYDMENTGMGWETVYKVDALDTAIDSPCDMKRP</sequence>
<evidence type="ECO:0000313" key="8">
    <source>
        <dbReference type="Proteomes" id="UP000183994"/>
    </source>
</evidence>
<feature type="domain" description="Leucine-binding protein" evidence="6">
    <location>
        <begin position="28"/>
        <end position="381"/>
    </location>
</feature>
<dbReference type="PRINTS" id="PR00337">
    <property type="entry name" value="LEUILEVALBP"/>
</dbReference>
<dbReference type="InterPro" id="IPR000709">
    <property type="entry name" value="Leu_Ile_Val-bd"/>
</dbReference>
<evidence type="ECO:0000256" key="3">
    <source>
        <dbReference type="ARBA" id="ARBA00022729"/>
    </source>
</evidence>
<keyword evidence="3 5" id="KW-0732">Signal</keyword>
<dbReference type="STRING" id="1121393.SAMN02745216_00447"/>
<feature type="signal peptide" evidence="5">
    <location>
        <begin position="1"/>
        <end position="25"/>
    </location>
</feature>
<evidence type="ECO:0000256" key="4">
    <source>
        <dbReference type="ARBA" id="ARBA00022970"/>
    </source>
</evidence>
<dbReference type="EMBL" id="FQZU01000002">
    <property type="protein sequence ID" value="SHI76188.1"/>
    <property type="molecule type" value="Genomic_DNA"/>
</dbReference>
<evidence type="ECO:0000259" key="6">
    <source>
        <dbReference type="Pfam" id="PF13458"/>
    </source>
</evidence>
<dbReference type="Gene3D" id="3.40.50.2300">
    <property type="match status" value="2"/>
</dbReference>
<proteinExistence type="inferred from homology"/>
<dbReference type="PANTHER" id="PTHR30483">
    <property type="entry name" value="LEUCINE-SPECIFIC-BINDING PROTEIN"/>
    <property type="match status" value="1"/>
</dbReference>
<dbReference type="CDD" id="cd06329">
    <property type="entry name" value="PBP1_SBP-like"/>
    <property type="match status" value="1"/>
</dbReference>
<evidence type="ECO:0000313" key="7">
    <source>
        <dbReference type="EMBL" id="SHI76188.1"/>
    </source>
</evidence>
<dbReference type="InterPro" id="IPR028082">
    <property type="entry name" value="Peripla_BP_I"/>
</dbReference>
<keyword evidence="2" id="KW-0813">Transport</keyword>
<evidence type="ECO:0000256" key="5">
    <source>
        <dbReference type="SAM" id="SignalP"/>
    </source>
</evidence>